<dbReference type="AlphaFoldDB" id="A0A285EDC0"/>
<dbReference type="InterPro" id="IPR044855">
    <property type="entry name" value="CoA-Trfase_III_dom3_sf"/>
</dbReference>
<proteinExistence type="predicted"/>
<dbReference type="Proteomes" id="UP000219514">
    <property type="component" value="Unassembled WGS sequence"/>
</dbReference>
<dbReference type="PANTHER" id="PTHR48207">
    <property type="entry name" value="SUCCINATE--HYDROXYMETHYLGLUTARATE COA-TRANSFERASE"/>
    <property type="match status" value="1"/>
</dbReference>
<dbReference type="GO" id="GO:0008410">
    <property type="term" value="F:CoA-transferase activity"/>
    <property type="evidence" value="ECO:0007669"/>
    <property type="project" value="TreeGrafter"/>
</dbReference>
<dbReference type="RefSeq" id="WP_097206077.1">
    <property type="nucleotide sequence ID" value="NZ_JACHXB010000004.1"/>
</dbReference>
<dbReference type="Pfam" id="PF02515">
    <property type="entry name" value="CoA_transf_3"/>
    <property type="match status" value="1"/>
</dbReference>
<name>A0A285EDC0_9ACTN</name>
<evidence type="ECO:0000256" key="2">
    <source>
        <dbReference type="SAM" id="MobiDB-lite"/>
    </source>
</evidence>
<dbReference type="EMBL" id="OBDO01000003">
    <property type="protein sequence ID" value="SNX96051.1"/>
    <property type="molecule type" value="Genomic_DNA"/>
</dbReference>
<sequence>MTVPAASGPLNGIKVLDLTSMLAGPFTTMLLADLGADVVKVEPPSGDRTRALGPLREGDDPEQALGGYFQSVNRGKRSVVLDLKSEAGAAEFRQLVRVADVVVENFSSGVMERLGLSYEELALVNPRLVYAALRGFGDARSGKSPYETWPAFDVVAQAMGGFAGITGPVGGPPSKAGPGIGDIFPGTLLALAVLAAVRHAERTGEGQFVDVAMYDAVLALCERIVYQHSYLGVVPRPMGNGHPLLAPFDIMQTLDGWIAVAAPSNNHWRILAEAMDRPDLVDDPRFIDNGSRVAHVGEVRRILGGWLAGQPTAAVVAALGGRVPIGPVNDAADIFSDEHVHLREMLVEVEQPGSDTPVTIAGSPIKFSATPSRVRGRGPKLGEDAVGPLLDEWAASGLPHDAAPRADGNDDAG</sequence>
<dbReference type="OrthoDB" id="9797653at2"/>
<organism evidence="3 4">
    <name type="scientific">Geodermatophilus sabuli</name>
    <dbReference type="NCBI Taxonomy" id="1564158"/>
    <lineage>
        <taxon>Bacteria</taxon>
        <taxon>Bacillati</taxon>
        <taxon>Actinomycetota</taxon>
        <taxon>Actinomycetes</taxon>
        <taxon>Geodermatophilales</taxon>
        <taxon>Geodermatophilaceae</taxon>
        <taxon>Geodermatophilus</taxon>
    </lineage>
</organism>
<keyword evidence="1 3" id="KW-0808">Transferase</keyword>
<dbReference type="InterPro" id="IPR003673">
    <property type="entry name" value="CoA-Trfase_fam_III"/>
</dbReference>
<feature type="compositionally biased region" description="Basic and acidic residues" evidence="2">
    <location>
        <begin position="402"/>
        <end position="413"/>
    </location>
</feature>
<keyword evidence="4" id="KW-1185">Reference proteome</keyword>
<dbReference type="SUPFAM" id="SSF89796">
    <property type="entry name" value="CoA-transferase family III (CaiB/BaiF)"/>
    <property type="match status" value="1"/>
</dbReference>
<dbReference type="PANTHER" id="PTHR48207:SF4">
    <property type="entry name" value="BLL6097 PROTEIN"/>
    <property type="match status" value="1"/>
</dbReference>
<evidence type="ECO:0000256" key="1">
    <source>
        <dbReference type="ARBA" id="ARBA00022679"/>
    </source>
</evidence>
<evidence type="ECO:0000313" key="4">
    <source>
        <dbReference type="Proteomes" id="UP000219514"/>
    </source>
</evidence>
<reference evidence="3 4" key="1">
    <citation type="submission" date="2017-09" db="EMBL/GenBank/DDBJ databases">
        <authorList>
            <person name="Ehlers B."/>
            <person name="Leendertz F.H."/>
        </authorList>
    </citation>
    <scope>NUCLEOTIDE SEQUENCE [LARGE SCALE GENOMIC DNA]</scope>
    <source>
        <strain evidence="3 4">DSM 46844</strain>
    </source>
</reference>
<dbReference type="InterPro" id="IPR050483">
    <property type="entry name" value="CoA-transferase_III_domain"/>
</dbReference>
<dbReference type="Gene3D" id="3.40.50.10540">
    <property type="entry name" value="Crotonobetainyl-coa:carnitine coa-transferase, domain 1"/>
    <property type="match status" value="1"/>
</dbReference>
<evidence type="ECO:0000313" key="3">
    <source>
        <dbReference type="EMBL" id="SNX96051.1"/>
    </source>
</evidence>
<dbReference type="Gene3D" id="3.30.1540.10">
    <property type="entry name" value="formyl-coa transferase, domain 3"/>
    <property type="match status" value="1"/>
</dbReference>
<feature type="region of interest" description="Disordered" evidence="2">
    <location>
        <begin position="369"/>
        <end position="413"/>
    </location>
</feature>
<gene>
    <name evidence="3" type="ORF">SAMN06893097_103220</name>
</gene>
<accession>A0A285EDC0</accession>
<protein>
    <submittedName>
        <fullName evidence="3">Formyl-CoA transferase</fullName>
    </submittedName>
</protein>
<dbReference type="InterPro" id="IPR023606">
    <property type="entry name" value="CoA-Trfase_III_dom_1_sf"/>
</dbReference>